<dbReference type="AlphaFoldDB" id="A0A0G3EJ87"/>
<dbReference type="GO" id="GO:0016787">
    <property type="term" value="F:hydrolase activity"/>
    <property type="evidence" value="ECO:0007669"/>
    <property type="project" value="UniProtKB-KW"/>
</dbReference>
<dbReference type="KEGG" id="vbl:L21SP4_02275"/>
<proteinExistence type="predicted"/>
<keyword evidence="3" id="KW-1185">Reference proteome</keyword>
<evidence type="ECO:0000313" key="2">
    <source>
        <dbReference type="EMBL" id="AKJ65502.1"/>
    </source>
</evidence>
<dbReference type="EC" id="3.1.-.-" evidence="2"/>
<dbReference type="EMBL" id="CP010904">
    <property type="protein sequence ID" value="AKJ65502.1"/>
    <property type="molecule type" value="Genomic_DNA"/>
</dbReference>
<dbReference type="RefSeq" id="WP_052882722.1">
    <property type="nucleotide sequence ID" value="NZ_CP010904.1"/>
</dbReference>
<evidence type="ECO:0000256" key="1">
    <source>
        <dbReference type="ARBA" id="ARBA00022649"/>
    </source>
</evidence>
<keyword evidence="1" id="KW-1277">Toxin-antitoxin system</keyword>
<keyword evidence="2" id="KW-0378">Hydrolase</keyword>
<evidence type="ECO:0000313" key="3">
    <source>
        <dbReference type="Proteomes" id="UP000035268"/>
    </source>
</evidence>
<protein>
    <submittedName>
        <fullName evidence="2">Toxin RelG</fullName>
        <ecNumber evidence="2">3.1.-.-</ecNumber>
    </submittedName>
</protein>
<dbReference type="InterPro" id="IPR007712">
    <property type="entry name" value="RelE/ParE_toxin"/>
</dbReference>
<dbReference type="InterPro" id="IPR052747">
    <property type="entry name" value="TA_system_RelE_toxin"/>
</dbReference>
<gene>
    <name evidence="2" type="primary">relG</name>
    <name evidence="2" type="ORF">L21SP4_02275</name>
</gene>
<organism evidence="2 3">
    <name type="scientific">Kiritimatiella glycovorans</name>
    <dbReference type="NCBI Taxonomy" id="1307763"/>
    <lineage>
        <taxon>Bacteria</taxon>
        <taxon>Pseudomonadati</taxon>
        <taxon>Kiritimatiellota</taxon>
        <taxon>Kiritimatiellia</taxon>
        <taxon>Kiritimatiellales</taxon>
        <taxon>Kiritimatiellaceae</taxon>
        <taxon>Kiritimatiella</taxon>
    </lineage>
</organism>
<dbReference type="OrthoDB" id="9805098at2"/>
<reference evidence="3" key="1">
    <citation type="submission" date="2015-02" db="EMBL/GenBank/DDBJ databases">
        <title>Description and complete genome sequence of the first cultured representative of the subdivision 5 of the Verrucomicrobia phylum.</title>
        <authorList>
            <person name="Spring S."/>
            <person name="Bunk B."/>
            <person name="Sproer C."/>
            <person name="Klenk H.-P."/>
        </authorList>
    </citation>
    <scope>NUCLEOTIDE SEQUENCE [LARGE SCALE GENOMIC DNA]</scope>
    <source>
        <strain evidence="3">L21-Fru-AB</strain>
    </source>
</reference>
<dbReference type="SUPFAM" id="SSF143011">
    <property type="entry name" value="RelE-like"/>
    <property type="match status" value="1"/>
</dbReference>
<dbReference type="PANTHER" id="PTHR38813">
    <property type="match status" value="1"/>
</dbReference>
<accession>A0A0G3EJ87</accession>
<name>A0A0G3EJ87_9BACT</name>
<dbReference type="Proteomes" id="UP000035268">
    <property type="component" value="Chromosome"/>
</dbReference>
<dbReference type="Pfam" id="PF05016">
    <property type="entry name" value="ParE_toxin"/>
    <property type="match status" value="1"/>
</dbReference>
<dbReference type="InterPro" id="IPR035093">
    <property type="entry name" value="RelE/ParE_toxin_dom_sf"/>
</dbReference>
<reference evidence="2 3" key="2">
    <citation type="journal article" date="2016" name="ISME J.">
        <title>Characterization of the first cultured representative of Verrucomicrobia subdivision 5 indicates the proposal of a novel phylum.</title>
        <authorList>
            <person name="Spring S."/>
            <person name="Bunk B."/>
            <person name="Sproer C."/>
            <person name="Schumann P."/>
            <person name="Rohde M."/>
            <person name="Tindall B.J."/>
            <person name="Klenk H.P."/>
        </authorList>
    </citation>
    <scope>NUCLEOTIDE SEQUENCE [LARGE SCALE GENOMIC DNA]</scope>
    <source>
        <strain evidence="2 3">L21-Fru-AB</strain>
    </source>
</reference>
<dbReference type="Gene3D" id="3.30.2310.20">
    <property type="entry name" value="RelE-like"/>
    <property type="match status" value="1"/>
</dbReference>
<dbReference type="PANTHER" id="PTHR38813:SF1">
    <property type="entry name" value="TOXIN RELE1-RELATED"/>
    <property type="match status" value="1"/>
</dbReference>
<dbReference type="STRING" id="1307763.L21SP4_02275"/>
<sequence length="85" mass="9645">MAEYDIFVRKSVAKDLKRIPAADATRIVEAIRALGGNPRPPQARKLSGDEKYRLRCGAYRILYEIDDGKLVVCVVKAGHRKDIYR</sequence>